<name>A0A1R3UZR8_9HYPH</name>
<dbReference type="AlphaFoldDB" id="A0A1R3UZR8"/>
<proteinExistence type="predicted"/>
<accession>A0A1R3UZR8</accession>
<sequence length="41" mass="4727">MFEKPHWRTVLTTKDKAKAEAMAKEIGEGAQIEEITPKKKR</sequence>
<keyword evidence="2" id="KW-1185">Reference proteome</keyword>
<reference evidence="2" key="1">
    <citation type="submission" date="2017-01" db="EMBL/GenBank/DDBJ databases">
        <authorList>
            <person name="Brunel B."/>
        </authorList>
    </citation>
    <scope>NUCLEOTIDE SEQUENCE [LARGE SCALE GENOMIC DNA]</scope>
</reference>
<dbReference type="Proteomes" id="UP000188388">
    <property type="component" value="Unassembled WGS sequence"/>
</dbReference>
<organism evidence="1 2">
    <name type="scientific">Mesorhizobium prunaredense</name>
    <dbReference type="NCBI Taxonomy" id="1631249"/>
    <lineage>
        <taxon>Bacteria</taxon>
        <taxon>Pseudomonadati</taxon>
        <taxon>Pseudomonadota</taxon>
        <taxon>Alphaproteobacteria</taxon>
        <taxon>Hyphomicrobiales</taxon>
        <taxon>Phyllobacteriaceae</taxon>
        <taxon>Mesorhizobium</taxon>
    </lineage>
</organism>
<gene>
    <name evidence="1" type="ORF">BQ8794_100029</name>
</gene>
<evidence type="ECO:0000313" key="1">
    <source>
        <dbReference type="EMBL" id="SIT53138.1"/>
    </source>
</evidence>
<protein>
    <submittedName>
        <fullName evidence="1">Uncharacterized protein</fullName>
    </submittedName>
</protein>
<dbReference type="EMBL" id="FTPD01000002">
    <property type="protein sequence ID" value="SIT53138.1"/>
    <property type="molecule type" value="Genomic_DNA"/>
</dbReference>
<evidence type="ECO:0000313" key="2">
    <source>
        <dbReference type="Proteomes" id="UP000188388"/>
    </source>
</evidence>